<feature type="transmembrane region" description="Helical" evidence="6">
    <location>
        <begin position="292"/>
        <end position="317"/>
    </location>
</feature>
<reference evidence="7 8" key="1">
    <citation type="journal article" date="2019" name="Nat. Med.">
        <title>A library of human gut bacterial isolates paired with longitudinal multiomics data enables mechanistic microbiome research.</title>
        <authorList>
            <person name="Poyet M."/>
            <person name="Groussin M."/>
            <person name="Gibbons S.M."/>
            <person name="Avila-Pacheco J."/>
            <person name="Jiang X."/>
            <person name="Kearney S.M."/>
            <person name="Perrotta A.R."/>
            <person name="Berdy B."/>
            <person name="Zhao S."/>
            <person name="Lieberman T.D."/>
            <person name="Swanson P.K."/>
            <person name="Smith M."/>
            <person name="Roesemann S."/>
            <person name="Alexander J.E."/>
            <person name="Rich S.A."/>
            <person name="Livny J."/>
            <person name="Vlamakis H."/>
            <person name="Clish C."/>
            <person name="Bullock K."/>
            <person name="Deik A."/>
            <person name="Scott J."/>
            <person name="Pierce K.A."/>
            <person name="Xavier R.J."/>
            <person name="Alm E.J."/>
        </authorList>
    </citation>
    <scope>NUCLEOTIDE SEQUENCE [LARGE SCALE GENOMIC DNA]</scope>
    <source>
        <strain evidence="7 8">BIOML-A1</strain>
    </source>
</reference>
<feature type="transmembrane region" description="Helical" evidence="6">
    <location>
        <begin position="361"/>
        <end position="379"/>
    </location>
</feature>
<evidence type="ECO:0000313" key="8">
    <source>
        <dbReference type="Proteomes" id="UP000322658"/>
    </source>
</evidence>
<name>A0A5B3GL11_9BACT</name>
<feature type="transmembrane region" description="Helical" evidence="6">
    <location>
        <begin position="114"/>
        <end position="136"/>
    </location>
</feature>
<feature type="transmembrane region" description="Helical" evidence="6">
    <location>
        <begin position="7"/>
        <end position="27"/>
    </location>
</feature>
<evidence type="ECO:0000256" key="5">
    <source>
        <dbReference type="ARBA" id="ARBA00023136"/>
    </source>
</evidence>
<keyword evidence="3 6" id="KW-0812">Transmembrane</keyword>
<sequence>MNFKQSTIFSIAASLGLIIFNMLINVIESRVLGPSEIGRYQIFITTQNLFATFCALGLGQSCIYFINALKVDERKVLSTTINATIPIASFASLVLFAIIMLKPDYFGKENVWCITLFCLGTNALLLNNIFTPVLLAKMDVVKNQVVKYSTKVFTFIILLVALFIWNKLNVGFLLALSGIGSILSLSILYHYFHRRFSFQDGIDKKLFYNIVKWGVKLAGNNIASLILTSIPVYFLTWFSISEGFLNVGYYSRANSLLIIGTVIASSVGPLLYSKWSLVKGKELKLQVRRVSLLLAFVNTLLAIGLIIFAPIFIRILYGTEYQTAAPVLRLLALTMIANGAKEVSYGILSSQGSPLSIMKNLVIGIILSAILNYFIIPQFGVIGCSVVTVLVTFTTAFLLQINITRITELSMKDFYTLPSREDVMSIFLFKKK</sequence>
<keyword evidence="4 6" id="KW-1133">Transmembrane helix</keyword>
<dbReference type="PANTHER" id="PTHR30250">
    <property type="entry name" value="PST FAMILY PREDICTED COLANIC ACID TRANSPORTER"/>
    <property type="match status" value="1"/>
</dbReference>
<feature type="transmembrane region" description="Helical" evidence="6">
    <location>
        <begin position="47"/>
        <end position="69"/>
    </location>
</feature>
<proteinExistence type="predicted"/>
<dbReference type="RefSeq" id="WP_022062401.1">
    <property type="nucleotide sequence ID" value="NZ_AP031448.1"/>
</dbReference>
<feature type="transmembrane region" description="Helical" evidence="6">
    <location>
        <begin position="148"/>
        <end position="165"/>
    </location>
</feature>
<dbReference type="Pfam" id="PF01943">
    <property type="entry name" value="Polysacc_synt"/>
    <property type="match status" value="1"/>
</dbReference>
<dbReference type="GO" id="GO:0005886">
    <property type="term" value="C:plasma membrane"/>
    <property type="evidence" value="ECO:0007669"/>
    <property type="project" value="UniProtKB-SubCell"/>
</dbReference>
<evidence type="ECO:0000313" key="7">
    <source>
        <dbReference type="EMBL" id="KAA2374117.1"/>
    </source>
</evidence>
<evidence type="ECO:0000256" key="6">
    <source>
        <dbReference type="SAM" id="Phobius"/>
    </source>
</evidence>
<dbReference type="InterPro" id="IPR050833">
    <property type="entry name" value="Poly_Biosynth_Transport"/>
</dbReference>
<keyword evidence="5 6" id="KW-0472">Membrane</keyword>
<comment type="subcellular location">
    <subcellularLocation>
        <location evidence="1">Cell membrane</location>
        <topology evidence="1">Multi-pass membrane protein</topology>
    </subcellularLocation>
</comment>
<feature type="transmembrane region" description="Helical" evidence="6">
    <location>
        <begin position="213"/>
        <end position="235"/>
    </location>
</feature>
<dbReference type="Proteomes" id="UP000322658">
    <property type="component" value="Unassembled WGS sequence"/>
</dbReference>
<dbReference type="InterPro" id="IPR002797">
    <property type="entry name" value="Polysacc_synth"/>
</dbReference>
<feature type="transmembrane region" description="Helical" evidence="6">
    <location>
        <begin position="385"/>
        <end position="403"/>
    </location>
</feature>
<evidence type="ECO:0000256" key="1">
    <source>
        <dbReference type="ARBA" id="ARBA00004651"/>
    </source>
</evidence>
<feature type="transmembrane region" description="Helical" evidence="6">
    <location>
        <begin position="81"/>
        <end position="102"/>
    </location>
</feature>
<evidence type="ECO:0000256" key="2">
    <source>
        <dbReference type="ARBA" id="ARBA00022475"/>
    </source>
</evidence>
<protein>
    <submittedName>
        <fullName evidence="7">Oligosaccharide flippase family protein</fullName>
    </submittedName>
</protein>
<dbReference type="AlphaFoldDB" id="A0A5B3GL11"/>
<dbReference type="PANTHER" id="PTHR30250:SF11">
    <property type="entry name" value="O-ANTIGEN TRANSPORTER-RELATED"/>
    <property type="match status" value="1"/>
</dbReference>
<evidence type="ECO:0000256" key="4">
    <source>
        <dbReference type="ARBA" id="ARBA00022989"/>
    </source>
</evidence>
<feature type="transmembrane region" description="Helical" evidence="6">
    <location>
        <begin position="255"/>
        <end position="272"/>
    </location>
</feature>
<comment type="caution">
    <text evidence="7">The sequence shown here is derived from an EMBL/GenBank/DDBJ whole genome shotgun (WGS) entry which is preliminary data.</text>
</comment>
<dbReference type="EMBL" id="VVXJ01000028">
    <property type="protein sequence ID" value="KAA2374117.1"/>
    <property type="molecule type" value="Genomic_DNA"/>
</dbReference>
<organism evidence="7 8">
    <name type="scientific">Alistipes shahii</name>
    <dbReference type="NCBI Taxonomy" id="328814"/>
    <lineage>
        <taxon>Bacteria</taxon>
        <taxon>Pseudomonadati</taxon>
        <taxon>Bacteroidota</taxon>
        <taxon>Bacteroidia</taxon>
        <taxon>Bacteroidales</taxon>
        <taxon>Rikenellaceae</taxon>
        <taxon>Alistipes</taxon>
    </lineage>
</organism>
<gene>
    <name evidence="7" type="ORF">F2Y07_11510</name>
</gene>
<accession>A0A5B3GL11</accession>
<feature type="transmembrane region" description="Helical" evidence="6">
    <location>
        <begin position="171"/>
        <end position="192"/>
    </location>
</feature>
<keyword evidence="2" id="KW-1003">Cell membrane</keyword>
<evidence type="ECO:0000256" key="3">
    <source>
        <dbReference type="ARBA" id="ARBA00022692"/>
    </source>
</evidence>